<organism evidence="2 3">
    <name type="scientific">Oceanobacillus kimchii</name>
    <dbReference type="NCBI Taxonomy" id="746691"/>
    <lineage>
        <taxon>Bacteria</taxon>
        <taxon>Bacillati</taxon>
        <taxon>Bacillota</taxon>
        <taxon>Bacilli</taxon>
        <taxon>Bacillales</taxon>
        <taxon>Bacillaceae</taxon>
        <taxon>Oceanobacillus</taxon>
    </lineage>
</organism>
<proteinExistence type="predicted"/>
<evidence type="ECO:0000313" key="3">
    <source>
        <dbReference type="Proteomes" id="UP001275436"/>
    </source>
</evidence>
<comment type="caution">
    <text evidence="2">The sequence shown here is derived from an EMBL/GenBank/DDBJ whole genome shotgun (WGS) entry which is preliminary data.</text>
</comment>
<keyword evidence="1" id="KW-1133">Transmembrane helix</keyword>
<reference evidence="2 3" key="1">
    <citation type="submission" date="2023-02" db="EMBL/GenBank/DDBJ databases">
        <title>Oceanobacillus kimchii IFOP_LL358 isolated form Alexandrium catenella lab strain.</title>
        <authorList>
            <person name="Gajardo G."/>
            <person name="Ueki S."/>
            <person name="Maruyama F."/>
        </authorList>
    </citation>
    <scope>NUCLEOTIDE SEQUENCE [LARGE SCALE GENOMIC DNA]</scope>
    <source>
        <strain evidence="2 3">IFOP_LL358</strain>
    </source>
</reference>
<feature type="transmembrane region" description="Helical" evidence="1">
    <location>
        <begin position="7"/>
        <end position="27"/>
    </location>
</feature>
<accession>A0ABQ5TFK8</accession>
<gene>
    <name evidence="2" type="ORF">MACH08_14480</name>
</gene>
<dbReference type="Proteomes" id="UP001275436">
    <property type="component" value="Unassembled WGS sequence"/>
</dbReference>
<keyword evidence="3" id="KW-1185">Reference proteome</keyword>
<keyword evidence="1" id="KW-0812">Transmembrane</keyword>
<protein>
    <submittedName>
        <fullName evidence="2">Uncharacterized protein</fullName>
    </submittedName>
</protein>
<feature type="transmembrane region" description="Helical" evidence="1">
    <location>
        <begin position="33"/>
        <end position="51"/>
    </location>
</feature>
<dbReference type="EMBL" id="BSKO01000001">
    <property type="protein sequence ID" value="GLO65664.1"/>
    <property type="molecule type" value="Genomic_DNA"/>
</dbReference>
<name>A0ABQ5TFK8_9BACI</name>
<sequence>MRRRKNYFPFLFFILTVLAFFLNLLAMLEMMPIYFTAPLFIICIYLTLQSISKMNTSYR</sequence>
<evidence type="ECO:0000256" key="1">
    <source>
        <dbReference type="SAM" id="Phobius"/>
    </source>
</evidence>
<keyword evidence="1" id="KW-0472">Membrane</keyword>
<evidence type="ECO:0000313" key="2">
    <source>
        <dbReference type="EMBL" id="GLO65664.1"/>
    </source>
</evidence>